<feature type="transmembrane region" description="Helical" evidence="8">
    <location>
        <begin position="305"/>
        <end position="322"/>
    </location>
</feature>
<dbReference type="GO" id="GO:0008360">
    <property type="term" value="P:regulation of cell shape"/>
    <property type="evidence" value="ECO:0007669"/>
    <property type="project" value="UniProtKB-KW"/>
</dbReference>
<feature type="transmembrane region" description="Helical" evidence="8">
    <location>
        <begin position="25"/>
        <end position="45"/>
    </location>
</feature>
<dbReference type="InterPro" id="IPR001182">
    <property type="entry name" value="FtsW/RodA"/>
</dbReference>
<evidence type="ECO:0000256" key="8">
    <source>
        <dbReference type="SAM" id="Phobius"/>
    </source>
</evidence>
<name>A0A2S8SR41_9BACT</name>
<dbReference type="PANTHER" id="PTHR30474:SF14">
    <property type="entry name" value="CELL CYCLE PROTEIN"/>
    <property type="match status" value="1"/>
</dbReference>
<evidence type="ECO:0000256" key="3">
    <source>
        <dbReference type="ARBA" id="ARBA00022960"/>
    </source>
</evidence>
<keyword evidence="3" id="KW-0133">Cell shape</keyword>
<keyword evidence="4 8" id="KW-1133">Transmembrane helix</keyword>
<dbReference type="InterPro" id="IPR018365">
    <property type="entry name" value="Cell_cycle_FtsW-rel_CS"/>
</dbReference>
<sequence length="398" mass="42490">MAAVSTSSADSTASAARASFLGLDWPLLLLSIFLAVWGVFTVISATKPAIVAPQRISSALASSLSTRPPTVSKIPDSTKQIVFVVLGFAAILGLAFVDYRWLMHFQGWIYGVNIASLLIVLLIGREINGAKSWIVLGPISLQMSEFSKIAILLSLAAFVARKQEKIGDLKTVLQSLLYIVPPLLLIMKQPDFGTMLATLSIWFGMLFFGGAKLKHLGAVALVGMLLFAGAWKGGVLKPHQTERLASFLDPKASPRAGGYQLQQSLIAIGGGQVTGQGYGQGMQNQARYVPENQTDFIFTVVAEEFGFAGGAVLILAYLFLLFRTAGLASSTENYFGVLLCGGFTALVAFHCIINLGMTMRVMPITGVPLPLFSYGGSSFLAFSLGIGLLQSVSAHSRR</sequence>
<organism evidence="9 10">
    <name type="scientific">Abditibacterium utsteinense</name>
    <dbReference type="NCBI Taxonomy" id="1960156"/>
    <lineage>
        <taxon>Bacteria</taxon>
        <taxon>Pseudomonadati</taxon>
        <taxon>Abditibacteriota</taxon>
        <taxon>Abditibacteriia</taxon>
        <taxon>Abditibacteriales</taxon>
        <taxon>Abditibacteriaceae</taxon>
        <taxon>Abditibacterium</taxon>
    </lineage>
</organism>
<dbReference type="GO" id="GO:0032153">
    <property type="term" value="C:cell division site"/>
    <property type="evidence" value="ECO:0007669"/>
    <property type="project" value="TreeGrafter"/>
</dbReference>
<dbReference type="Proteomes" id="UP000237684">
    <property type="component" value="Unassembled WGS sequence"/>
</dbReference>
<dbReference type="GO" id="GO:0015648">
    <property type="term" value="F:lipid-linked peptidoglycan transporter activity"/>
    <property type="evidence" value="ECO:0007669"/>
    <property type="project" value="TreeGrafter"/>
</dbReference>
<feature type="transmembrane region" description="Helical" evidence="8">
    <location>
        <begin position="369"/>
        <end position="389"/>
    </location>
</feature>
<dbReference type="InParanoid" id="A0A2S8SR41"/>
<evidence type="ECO:0000256" key="7">
    <source>
        <dbReference type="ARBA" id="ARBA00033270"/>
    </source>
</evidence>
<proteinExistence type="predicted"/>
<dbReference type="PANTHER" id="PTHR30474">
    <property type="entry name" value="CELL CYCLE PROTEIN"/>
    <property type="match status" value="1"/>
</dbReference>
<evidence type="ECO:0000256" key="1">
    <source>
        <dbReference type="ARBA" id="ARBA00004141"/>
    </source>
</evidence>
<keyword evidence="10" id="KW-1185">Reference proteome</keyword>
<dbReference type="GO" id="GO:0051301">
    <property type="term" value="P:cell division"/>
    <property type="evidence" value="ECO:0007669"/>
    <property type="project" value="InterPro"/>
</dbReference>
<feature type="transmembrane region" description="Helical" evidence="8">
    <location>
        <begin position="334"/>
        <end position="357"/>
    </location>
</feature>
<dbReference type="RefSeq" id="WP_106380673.1">
    <property type="nucleotide sequence ID" value="NZ_NIGF01000014.1"/>
</dbReference>
<comment type="caution">
    <text evidence="9">The sequence shown here is derived from an EMBL/GenBank/DDBJ whole genome shotgun (WGS) entry which is preliminary data.</text>
</comment>
<feature type="transmembrane region" description="Helical" evidence="8">
    <location>
        <begin position="107"/>
        <end position="124"/>
    </location>
</feature>
<evidence type="ECO:0000313" key="10">
    <source>
        <dbReference type="Proteomes" id="UP000237684"/>
    </source>
</evidence>
<dbReference type="GO" id="GO:0005886">
    <property type="term" value="C:plasma membrane"/>
    <property type="evidence" value="ECO:0007669"/>
    <property type="project" value="TreeGrafter"/>
</dbReference>
<evidence type="ECO:0000256" key="6">
    <source>
        <dbReference type="ARBA" id="ARBA00032370"/>
    </source>
</evidence>
<dbReference type="EMBL" id="NIGF01000014">
    <property type="protein sequence ID" value="PQV63260.1"/>
    <property type="molecule type" value="Genomic_DNA"/>
</dbReference>
<gene>
    <name evidence="9" type="ORF">B1R32_11486</name>
</gene>
<dbReference type="AlphaFoldDB" id="A0A2S8SR41"/>
<feature type="transmembrane region" description="Helical" evidence="8">
    <location>
        <begin position="216"/>
        <end position="234"/>
    </location>
</feature>
<dbReference type="OrthoDB" id="9768187at2"/>
<dbReference type="NCBIfam" id="TIGR02210">
    <property type="entry name" value="rodA_shape"/>
    <property type="match status" value="1"/>
</dbReference>
<dbReference type="InterPro" id="IPR011923">
    <property type="entry name" value="RodA/MrdB"/>
</dbReference>
<accession>A0A2S8SR41</accession>
<keyword evidence="2 8" id="KW-0812">Transmembrane</keyword>
<evidence type="ECO:0000256" key="4">
    <source>
        <dbReference type="ARBA" id="ARBA00022989"/>
    </source>
</evidence>
<reference evidence="9 10" key="1">
    <citation type="journal article" date="2018" name="Syst. Appl. Microbiol.">
        <title>Abditibacterium utsteinense sp. nov., the first cultivated member of candidate phylum FBP, isolated from ice-free Antarctic soil samples.</title>
        <authorList>
            <person name="Tahon G."/>
            <person name="Tytgat B."/>
            <person name="Lebbe L."/>
            <person name="Carlier A."/>
            <person name="Willems A."/>
        </authorList>
    </citation>
    <scope>NUCLEOTIDE SEQUENCE [LARGE SCALE GENOMIC DNA]</scope>
    <source>
        <strain evidence="9 10">LMG 29911</strain>
    </source>
</reference>
<dbReference type="FunCoup" id="A0A2S8SR41">
    <property type="interactions" value="299"/>
</dbReference>
<dbReference type="PROSITE" id="PS00428">
    <property type="entry name" value="FTSW_RODA_SPOVE"/>
    <property type="match status" value="1"/>
</dbReference>
<feature type="transmembrane region" description="Helical" evidence="8">
    <location>
        <begin position="81"/>
        <end position="101"/>
    </location>
</feature>
<evidence type="ECO:0000256" key="2">
    <source>
        <dbReference type="ARBA" id="ARBA00022692"/>
    </source>
</evidence>
<evidence type="ECO:0000256" key="5">
    <source>
        <dbReference type="ARBA" id="ARBA00023136"/>
    </source>
</evidence>
<evidence type="ECO:0000313" key="9">
    <source>
        <dbReference type="EMBL" id="PQV63260.1"/>
    </source>
</evidence>
<protein>
    <recommendedName>
        <fullName evidence="7">Cell wall polymerase</fullName>
    </recommendedName>
    <alternativeName>
        <fullName evidence="6">Peptidoglycan polymerase</fullName>
    </alternativeName>
</protein>
<feature type="transmembrane region" description="Helical" evidence="8">
    <location>
        <begin position="192"/>
        <end position="209"/>
    </location>
</feature>
<keyword evidence="5 8" id="KW-0472">Membrane</keyword>
<comment type="subcellular location">
    <subcellularLocation>
        <location evidence="1">Membrane</location>
        <topology evidence="1">Multi-pass membrane protein</topology>
    </subcellularLocation>
</comment>
<dbReference type="Pfam" id="PF01098">
    <property type="entry name" value="FTSW_RODA_SPOVE"/>
    <property type="match status" value="1"/>
</dbReference>